<keyword evidence="5 7" id="KW-0963">Cytoplasm</keyword>
<accession>A0A1D9MLN2</accession>
<comment type="subunit">
    <text evidence="3 7">Homodimer.</text>
</comment>
<dbReference type="GO" id="GO:0005737">
    <property type="term" value="C:cytoplasm"/>
    <property type="evidence" value="ECO:0007669"/>
    <property type="project" value="UniProtKB-SubCell"/>
</dbReference>
<dbReference type="GO" id="GO:0030643">
    <property type="term" value="P:intracellular phosphate ion homeostasis"/>
    <property type="evidence" value="ECO:0007669"/>
    <property type="project" value="InterPro"/>
</dbReference>
<keyword evidence="11" id="KW-1185">Reference proteome</keyword>
<dbReference type="SUPFAM" id="SSF109755">
    <property type="entry name" value="PhoU-like"/>
    <property type="match status" value="1"/>
</dbReference>
<evidence type="ECO:0000256" key="7">
    <source>
        <dbReference type="PIRNR" id="PIRNR003107"/>
    </source>
</evidence>
<dbReference type="GO" id="GO:0006817">
    <property type="term" value="P:phosphate ion transport"/>
    <property type="evidence" value="ECO:0007669"/>
    <property type="project" value="UniProtKB-KW"/>
</dbReference>
<dbReference type="FunFam" id="1.20.58.220:FF:000004">
    <property type="entry name" value="Phosphate-specific transport system accessory protein PhoU"/>
    <property type="match status" value="1"/>
</dbReference>
<dbReference type="PANTHER" id="PTHR42930:SF3">
    <property type="entry name" value="PHOSPHATE-SPECIFIC TRANSPORT SYSTEM ACCESSORY PROTEIN PHOU"/>
    <property type="match status" value="1"/>
</dbReference>
<dbReference type="RefSeq" id="WP_071164754.1">
    <property type="nucleotide sequence ID" value="NZ_CP017812.1"/>
</dbReference>
<evidence type="ECO:0000313" key="11">
    <source>
        <dbReference type="Proteomes" id="UP000176288"/>
    </source>
</evidence>
<dbReference type="GO" id="GO:0045936">
    <property type="term" value="P:negative regulation of phosphate metabolic process"/>
    <property type="evidence" value="ECO:0007669"/>
    <property type="project" value="InterPro"/>
</dbReference>
<dbReference type="KEGG" id="avu:BK816_08380"/>
<keyword evidence="6 7" id="KW-0592">Phosphate transport</keyword>
<evidence type="ECO:0000259" key="9">
    <source>
        <dbReference type="Pfam" id="PF01895"/>
    </source>
</evidence>
<dbReference type="InterPro" id="IPR038078">
    <property type="entry name" value="PhoU-like_sf"/>
</dbReference>
<dbReference type="InterPro" id="IPR026022">
    <property type="entry name" value="PhoU_dom"/>
</dbReference>
<evidence type="ECO:0000256" key="5">
    <source>
        <dbReference type="ARBA" id="ARBA00022490"/>
    </source>
</evidence>
<organism evidence="10 11">
    <name type="scientific">Boudabousia tangfeifanii</name>
    <dbReference type="NCBI Taxonomy" id="1912795"/>
    <lineage>
        <taxon>Bacteria</taxon>
        <taxon>Bacillati</taxon>
        <taxon>Actinomycetota</taxon>
        <taxon>Actinomycetes</taxon>
        <taxon>Actinomycetales</taxon>
        <taxon>Actinomycetaceae</taxon>
        <taxon>Boudabousia</taxon>
    </lineage>
</organism>
<evidence type="ECO:0000256" key="2">
    <source>
        <dbReference type="ARBA" id="ARBA00008107"/>
    </source>
</evidence>
<dbReference type="PANTHER" id="PTHR42930">
    <property type="entry name" value="PHOSPHATE-SPECIFIC TRANSPORT SYSTEM ACCESSORY PROTEIN PHOU"/>
    <property type="match status" value="1"/>
</dbReference>
<feature type="domain" description="PhoU" evidence="9">
    <location>
        <begin position="16"/>
        <end position="102"/>
    </location>
</feature>
<comment type="similarity">
    <text evidence="2 7">Belongs to the PhoU family.</text>
</comment>
<dbReference type="AlphaFoldDB" id="A0A1D9MLN2"/>
<keyword evidence="4 7" id="KW-0813">Transport</keyword>
<dbReference type="OrthoDB" id="9814256at2"/>
<evidence type="ECO:0000256" key="1">
    <source>
        <dbReference type="ARBA" id="ARBA00004496"/>
    </source>
</evidence>
<keyword evidence="8" id="KW-0175">Coiled coil</keyword>
<dbReference type="EMBL" id="CP017812">
    <property type="protein sequence ID" value="AOZ73291.1"/>
    <property type="molecule type" value="Genomic_DNA"/>
</dbReference>
<evidence type="ECO:0000256" key="8">
    <source>
        <dbReference type="SAM" id="Coils"/>
    </source>
</evidence>
<dbReference type="PIRSF" id="PIRSF003107">
    <property type="entry name" value="PhoU"/>
    <property type="match status" value="1"/>
</dbReference>
<dbReference type="STRING" id="1912795.BK816_08380"/>
<evidence type="ECO:0000256" key="3">
    <source>
        <dbReference type="ARBA" id="ARBA00011738"/>
    </source>
</evidence>
<name>A0A1D9MLN2_9ACTO</name>
<sequence length="219" mass="24559">MREIYKQDLEHLGEDLERMARQVARATDRARVCLRDNDLVLAEQTIDADDRIDELADEIEANCLSMLALQGPVASDLRLIIGALKLSDTLERIGDFARHVASMARNSYPQPAAPEPIQTTLNQMADVCASSTALLVELITDHDLELADKIIAGDDLIDDYHLQVRRQVQDPANDLDRSQIVNATLMSRFWERLGDHTLKAANRVVFIIRGERALHGSHN</sequence>
<reference evidence="10 11" key="1">
    <citation type="submission" date="2016-10" db="EMBL/GenBank/DDBJ databases">
        <title>Actinomyces aegypiusis sp. nov., isolated from the Aegypius monachus in Qinghai Tibet Plateau China.</title>
        <authorList>
            <person name="Wang Y."/>
        </authorList>
    </citation>
    <scope>NUCLEOTIDE SEQUENCE [LARGE SCALE GENOMIC DNA]</scope>
    <source>
        <strain evidence="10 11">VUL4_3</strain>
    </source>
</reference>
<dbReference type="Gene3D" id="1.20.58.220">
    <property type="entry name" value="Phosphate transport system protein phou homolog 2, domain 2"/>
    <property type="match status" value="1"/>
</dbReference>
<dbReference type="Proteomes" id="UP000176288">
    <property type="component" value="Chromosome"/>
</dbReference>
<comment type="function">
    <text evidence="7">Plays a role in the regulation of phosphate uptake.</text>
</comment>
<dbReference type="InterPro" id="IPR028366">
    <property type="entry name" value="PhoU"/>
</dbReference>
<feature type="domain" description="PhoU" evidence="9">
    <location>
        <begin position="121"/>
        <end position="204"/>
    </location>
</feature>
<dbReference type="NCBIfam" id="TIGR02135">
    <property type="entry name" value="phoU_full"/>
    <property type="match status" value="1"/>
</dbReference>
<proteinExistence type="inferred from homology"/>
<comment type="subcellular location">
    <subcellularLocation>
        <location evidence="1 7">Cytoplasm</location>
    </subcellularLocation>
</comment>
<feature type="coiled-coil region" evidence="8">
    <location>
        <begin position="2"/>
        <end position="29"/>
    </location>
</feature>
<dbReference type="Pfam" id="PF01895">
    <property type="entry name" value="PhoU"/>
    <property type="match status" value="2"/>
</dbReference>
<evidence type="ECO:0000256" key="6">
    <source>
        <dbReference type="ARBA" id="ARBA00022592"/>
    </source>
</evidence>
<protein>
    <recommendedName>
        <fullName evidence="7">Phosphate-specific transport system accessory protein PhoU</fullName>
    </recommendedName>
</protein>
<gene>
    <name evidence="10" type="ORF">BK816_08380</name>
</gene>
<evidence type="ECO:0000313" key="10">
    <source>
        <dbReference type="EMBL" id="AOZ73291.1"/>
    </source>
</evidence>
<evidence type="ECO:0000256" key="4">
    <source>
        <dbReference type="ARBA" id="ARBA00022448"/>
    </source>
</evidence>